<dbReference type="Proteomes" id="UP001642360">
    <property type="component" value="Unassembled WGS sequence"/>
</dbReference>
<dbReference type="GO" id="GO:0048511">
    <property type="term" value="P:rhythmic process"/>
    <property type="evidence" value="ECO:0007669"/>
    <property type="project" value="UniProtKB-KW"/>
</dbReference>
<keyword evidence="14" id="KW-1185">Reference proteome</keyword>
<keyword evidence="5" id="KW-0090">Biological rhythms</keyword>
<dbReference type="EMBL" id="CAUOFW020003147">
    <property type="protein sequence ID" value="CAK9158244.1"/>
    <property type="molecule type" value="Genomic_DNA"/>
</dbReference>
<evidence type="ECO:0000256" key="2">
    <source>
        <dbReference type="ARBA" id="ARBA00010330"/>
    </source>
</evidence>
<feature type="compositionally biased region" description="Basic and acidic residues" evidence="10">
    <location>
        <begin position="17"/>
        <end position="36"/>
    </location>
</feature>
<sequence>MGEAVVVSNEGVRELEVKERETEIEMETQPEKKEIEGGSADTPSVVRWERFLPRKVLRVLLVEADDSTRQIIAALLRKCSYKVATVSDGLKAWEVLKGRPHNIDLILTEVELPSISGFALLTLIAEHELCKNIPVIMMSSQDSVSTVYQCMLRGAADFLVKPVRKNELRNLWQHVWRRQASSGSVLGPLDESVAQQKVEATAENNATSNQSSGYRACIQRNRECIEKGGDSQSSCTKPDLEDEEAHMEHLEDLSQPKWNKSLSGDMNIQKHEECTKANMKFQMHDCEAGGSLAVTSKDDNTIYQKEDIDPDSQCEHVDANNISQACDNNHVLVNSSGEAIDLIGAFDNYHQCDYISSGSCNNANKIDSSSLLDLSLRRSHPSGSVNQVTDERHKLNHSDASAFSRYINSAMQSRHSTSPSICNQQKGCEANSAKKLTNHNLDYNSDTHGQTVSSSKNTTAMPTGQLGQAEMSFPCPQQKVFPVPVRGIRFENLSTAYGTLMPPIVWTQSDLSPMQSPGSAGHQEPCYQMNTFQPFNPEARNSQQLYDLMDQKGDSANEQIEDKQGHKLESLEDRAHFSSATDQSVSSSFCNGDVSHLNSIGCGSNGNINPVSANRDTSECGNEEGFVFPDGKSHRSTQREAALTKFRLKRKERCYEKKVRYESRKKLAEQRPRVKGQFVRQAHTEPQLTHADNHCGNSSGG</sequence>
<dbReference type="GO" id="GO:0000160">
    <property type="term" value="P:phosphorelay signal transduction system"/>
    <property type="evidence" value="ECO:0007669"/>
    <property type="project" value="UniProtKB-KW"/>
</dbReference>
<evidence type="ECO:0008006" key="15">
    <source>
        <dbReference type="Google" id="ProtNLM"/>
    </source>
</evidence>
<evidence type="ECO:0000256" key="8">
    <source>
        <dbReference type="PROSITE-ProRule" id="PRU00169"/>
    </source>
</evidence>
<evidence type="ECO:0000256" key="5">
    <source>
        <dbReference type="ARBA" id="ARBA00023108"/>
    </source>
</evidence>
<feature type="region of interest" description="Disordered" evidence="10">
    <location>
        <begin position="17"/>
        <end position="39"/>
    </location>
</feature>
<evidence type="ECO:0000259" key="12">
    <source>
        <dbReference type="PROSITE" id="PS51017"/>
    </source>
</evidence>
<dbReference type="GO" id="GO:0005634">
    <property type="term" value="C:nucleus"/>
    <property type="evidence" value="ECO:0007669"/>
    <property type="project" value="UniProtKB-SubCell"/>
</dbReference>
<reference evidence="13 14" key="1">
    <citation type="submission" date="2024-02" db="EMBL/GenBank/DDBJ databases">
        <authorList>
            <person name="Vignale AGUSTIN F."/>
            <person name="Sosa J E."/>
            <person name="Modenutti C."/>
        </authorList>
    </citation>
    <scope>NUCLEOTIDE SEQUENCE [LARGE SCALE GENOMIC DNA]</scope>
</reference>
<dbReference type="Gene3D" id="3.40.50.2300">
    <property type="match status" value="1"/>
</dbReference>
<proteinExistence type="inferred from homology"/>
<evidence type="ECO:0000256" key="4">
    <source>
        <dbReference type="ARBA" id="ARBA00023015"/>
    </source>
</evidence>
<organism evidence="13 14">
    <name type="scientific">Ilex paraguariensis</name>
    <name type="common">yerba mate</name>
    <dbReference type="NCBI Taxonomy" id="185542"/>
    <lineage>
        <taxon>Eukaryota</taxon>
        <taxon>Viridiplantae</taxon>
        <taxon>Streptophyta</taxon>
        <taxon>Embryophyta</taxon>
        <taxon>Tracheophyta</taxon>
        <taxon>Spermatophyta</taxon>
        <taxon>Magnoliopsida</taxon>
        <taxon>eudicotyledons</taxon>
        <taxon>Gunneridae</taxon>
        <taxon>Pentapetalae</taxon>
        <taxon>asterids</taxon>
        <taxon>campanulids</taxon>
        <taxon>Aquifoliales</taxon>
        <taxon>Aquifoliaceae</taxon>
        <taxon>Ilex</taxon>
    </lineage>
</organism>
<feature type="region of interest" description="Disordered" evidence="10">
    <location>
        <begin position="227"/>
        <end position="246"/>
    </location>
</feature>
<dbReference type="Pfam" id="PF00072">
    <property type="entry name" value="Response_reg"/>
    <property type="match status" value="1"/>
</dbReference>
<feature type="region of interest" description="Disordered" evidence="10">
    <location>
        <begin position="665"/>
        <end position="701"/>
    </location>
</feature>
<evidence type="ECO:0000256" key="6">
    <source>
        <dbReference type="ARBA" id="ARBA00023163"/>
    </source>
</evidence>
<keyword evidence="7 9" id="KW-0539">Nucleus</keyword>
<evidence type="ECO:0000256" key="3">
    <source>
        <dbReference type="ARBA" id="ARBA00023012"/>
    </source>
</evidence>
<dbReference type="InterPro" id="IPR045279">
    <property type="entry name" value="ARR-like"/>
</dbReference>
<accession>A0ABC8SSR5</accession>
<evidence type="ECO:0000313" key="13">
    <source>
        <dbReference type="EMBL" id="CAK9158244.1"/>
    </source>
</evidence>
<dbReference type="Pfam" id="PF06203">
    <property type="entry name" value="CCT"/>
    <property type="match status" value="1"/>
</dbReference>
<comment type="caution">
    <text evidence="13">The sequence shown here is derived from an EMBL/GenBank/DDBJ whole genome shotgun (WGS) entry which is preliminary data.</text>
</comment>
<dbReference type="CDD" id="cd17582">
    <property type="entry name" value="psREC_PRR"/>
    <property type="match status" value="1"/>
</dbReference>
<dbReference type="PROSITE" id="PS51017">
    <property type="entry name" value="CCT"/>
    <property type="match status" value="1"/>
</dbReference>
<dbReference type="AlphaFoldDB" id="A0ABC8SSR5"/>
<comment type="similarity">
    <text evidence="2">Belongs to the ARR-like family.</text>
</comment>
<feature type="domain" description="CCT" evidence="12">
    <location>
        <begin position="639"/>
        <end position="681"/>
    </location>
</feature>
<evidence type="ECO:0000256" key="10">
    <source>
        <dbReference type="SAM" id="MobiDB-lite"/>
    </source>
</evidence>
<evidence type="ECO:0000259" key="11">
    <source>
        <dbReference type="PROSITE" id="PS50110"/>
    </source>
</evidence>
<dbReference type="SUPFAM" id="SSF52172">
    <property type="entry name" value="CheY-like"/>
    <property type="match status" value="1"/>
</dbReference>
<comment type="subcellular location">
    <subcellularLocation>
        <location evidence="1 9">Nucleus</location>
    </subcellularLocation>
</comment>
<dbReference type="SMART" id="SM00448">
    <property type="entry name" value="REC"/>
    <property type="match status" value="1"/>
</dbReference>
<gene>
    <name evidence="13" type="ORF">ILEXP_LOCUS26861</name>
</gene>
<dbReference type="InterPro" id="IPR010402">
    <property type="entry name" value="CCT_domain"/>
</dbReference>
<dbReference type="PANTHER" id="PTHR43874">
    <property type="entry name" value="TWO-COMPONENT RESPONSE REGULATOR"/>
    <property type="match status" value="1"/>
</dbReference>
<keyword evidence="4" id="KW-0805">Transcription regulation</keyword>
<evidence type="ECO:0000256" key="1">
    <source>
        <dbReference type="ARBA" id="ARBA00004123"/>
    </source>
</evidence>
<evidence type="ECO:0000313" key="14">
    <source>
        <dbReference type="Proteomes" id="UP001642360"/>
    </source>
</evidence>
<protein>
    <recommendedName>
        <fullName evidence="15">Two-component response regulator-like APRR5</fullName>
    </recommendedName>
</protein>
<dbReference type="PROSITE" id="PS50110">
    <property type="entry name" value="RESPONSE_REGULATORY"/>
    <property type="match status" value="1"/>
</dbReference>
<feature type="domain" description="Response regulatory" evidence="11">
    <location>
        <begin position="58"/>
        <end position="176"/>
    </location>
</feature>
<dbReference type="PANTHER" id="PTHR43874:SF95">
    <property type="entry name" value="TWO-COMPONENT RESPONSE REGULATOR-LIKE APRR5"/>
    <property type="match status" value="1"/>
</dbReference>
<keyword evidence="3" id="KW-0902">Two-component regulatory system</keyword>
<evidence type="ECO:0000256" key="7">
    <source>
        <dbReference type="ARBA" id="ARBA00023242"/>
    </source>
</evidence>
<keyword evidence="6" id="KW-0804">Transcription</keyword>
<evidence type="ECO:0000256" key="9">
    <source>
        <dbReference type="PROSITE-ProRule" id="PRU00357"/>
    </source>
</evidence>
<name>A0ABC8SSR5_9AQUA</name>
<dbReference type="InterPro" id="IPR011006">
    <property type="entry name" value="CheY-like_superfamily"/>
</dbReference>
<dbReference type="InterPro" id="IPR001789">
    <property type="entry name" value="Sig_transdc_resp-reg_receiver"/>
</dbReference>
<comment type="caution">
    <text evidence="8">Lacks conserved residue(s) required for the propagation of feature annotation.</text>
</comment>